<sequence length="317" mass="36805">MIELKDENEVFNHLDQEYKAILEYCKADRLLLAHQLMGSLDEYMKSFKNHVASNEEITKLIEQIQQCPRLKRLRVEHEEISELVQMMDKDHNKFGWKEISNSHGIHCLYKENGSGMHSIRMDGIIESPIFDVCAVIMEVALYGTWIPNLKEAKLLGEDNRFKKLIYARSVCPWPVSDRDVCLFGYGVDMLEEHDKIMVIARSVRDGDLDGISWKLPDPIKNVVRVDTKISGFTITPISETQTLVQVVSLTDPRMAMMPYWLLNFVTTQFCHYLFVMLRKQSKSVQSSKHYKTAIETNPVYSELKQMAQVYFQKKATK</sequence>
<evidence type="ECO:0000259" key="1">
    <source>
        <dbReference type="PROSITE" id="PS50848"/>
    </source>
</evidence>
<dbReference type="OrthoDB" id="17317at2759"/>
<dbReference type="InterPro" id="IPR023393">
    <property type="entry name" value="START-like_dom_sf"/>
</dbReference>
<dbReference type="Proteomes" id="UP000076078">
    <property type="component" value="Unassembled WGS sequence"/>
</dbReference>
<dbReference type="GO" id="GO:0008289">
    <property type="term" value="F:lipid binding"/>
    <property type="evidence" value="ECO:0007669"/>
    <property type="project" value="InterPro"/>
</dbReference>
<organism evidence="2 3">
    <name type="scientific">Tieghemostelium lacteum</name>
    <name type="common">Slime mold</name>
    <name type="synonym">Dictyostelium lacteum</name>
    <dbReference type="NCBI Taxonomy" id="361077"/>
    <lineage>
        <taxon>Eukaryota</taxon>
        <taxon>Amoebozoa</taxon>
        <taxon>Evosea</taxon>
        <taxon>Eumycetozoa</taxon>
        <taxon>Dictyostelia</taxon>
        <taxon>Dictyosteliales</taxon>
        <taxon>Raperosteliaceae</taxon>
        <taxon>Tieghemostelium</taxon>
    </lineage>
</organism>
<dbReference type="AlphaFoldDB" id="A0A151ZS43"/>
<evidence type="ECO:0000313" key="2">
    <source>
        <dbReference type="EMBL" id="KYQ96841.1"/>
    </source>
</evidence>
<dbReference type="STRING" id="361077.A0A151ZS43"/>
<evidence type="ECO:0000313" key="3">
    <source>
        <dbReference type="Proteomes" id="UP000076078"/>
    </source>
</evidence>
<comment type="caution">
    <text evidence="2">The sequence shown here is derived from an EMBL/GenBank/DDBJ whole genome shotgun (WGS) entry which is preliminary data.</text>
</comment>
<dbReference type="PANTHER" id="PTHR34560">
    <property type="entry name" value="POLYKETIDE CYCLASE/DEHYDRASE/LIPID TRANSPORT SUPERFAMILY PROTEIN"/>
    <property type="match status" value="1"/>
</dbReference>
<dbReference type="SUPFAM" id="SSF55961">
    <property type="entry name" value="Bet v1-like"/>
    <property type="match status" value="1"/>
</dbReference>
<dbReference type="PANTHER" id="PTHR34560:SF1">
    <property type="entry name" value="START DOMAIN-CONTAINING PROTEIN"/>
    <property type="match status" value="1"/>
</dbReference>
<proteinExistence type="predicted"/>
<dbReference type="OMA" id="YLFVMLR"/>
<feature type="domain" description="START" evidence="1">
    <location>
        <begin position="95"/>
        <end position="286"/>
    </location>
</feature>
<accession>A0A151ZS43</accession>
<dbReference type="Gene3D" id="3.30.530.20">
    <property type="match status" value="1"/>
</dbReference>
<dbReference type="Pfam" id="PF01852">
    <property type="entry name" value="START"/>
    <property type="match status" value="1"/>
</dbReference>
<dbReference type="PROSITE" id="PS50848">
    <property type="entry name" value="START"/>
    <property type="match status" value="1"/>
</dbReference>
<gene>
    <name evidence="2" type="ORF">DLAC_04147</name>
</gene>
<name>A0A151ZS43_TIELA</name>
<dbReference type="InParanoid" id="A0A151ZS43"/>
<dbReference type="EMBL" id="LODT01000021">
    <property type="protein sequence ID" value="KYQ96841.1"/>
    <property type="molecule type" value="Genomic_DNA"/>
</dbReference>
<dbReference type="InterPro" id="IPR002913">
    <property type="entry name" value="START_lipid-bd_dom"/>
</dbReference>
<reference evidence="2 3" key="1">
    <citation type="submission" date="2015-12" db="EMBL/GenBank/DDBJ databases">
        <title>Dictyostelia acquired genes for synthesis and detection of signals that induce cell-type specialization by lateral gene transfer from prokaryotes.</title>
        <authorList>
            <person name="Gloeckner G."/>
            <person name="Schaap P."/>
        </authorList>
    </citation>
    <scope>NUCLEOTIDE SEQUENCE [LARGE SCALE GENOMIC DNA]</scope>
    <source>
        <strain evidence="2 3">TK</strain>
    </source>
</reference>
<protein>
    <recommendedName>
        <fullName evidence="1">START domain-containing protein</fullName>
    </recommendedName>
</protein>
<keyword evidence="3" id="KW-1185">Reference proteome</keyword>